<keyword evidence="5" id="KW-0805">Transcription regulation</keyword>
<name>A0A6L5GR11_9FIRM</name>
<dbReference type="Gene3D" id="1.10.10.60">
    <property type="entry name" value="Homeodomain-like"/>
    <property type="match status" value="1"/>
</dbReference>
<dbReference type="GO" id="GO:0003677">
    <property type="term" value="F:DNA binding"/>
    <property type="evidence" value="ECO:0007669"/>
    <property type="project" value="UniProtKB-KW"/>
</dbReference>
<evidence type="ECO:0000256" key="8">
    <source>
        <dbReference type="ARBA" id="ARBA00023163"/>
    </source>
</evidence>
<evidence type="ECO:0000256" key="3">
    <source>
        <dbReference type="ARBA" id="ARBA00022679"/>
    </source>
</evidence>
<dbReference type="NCBIfam" id="TIGR02395">
    <property type="entry name" value="rpoN_sigma"/>
    <property type="match status" value="1"/>
</dbReference>
<dbReference type="PANTHER" id="PTHR32248:SF4">
    <property type="entry name" value="RNA POLYMERASE SIGMA-54 FACTOR"/>
    <property type="match status" value="1"/>
</dbReference>
<evidence type="ECO:0000256" key="5">
    <source>
        <dbReference type="ARBA" id="ARBA00023015"/>
    </source>
</evidence>
<dbReference type="PROSITE" id="PS00717">
    <property type="entry name" value="SIGMA54_1"/>
    <property type="match status" value="1"/>
</dbReference>
<dbReference type="Gene3D" id="1.10.10.1330">
    <property type="entry name" value="RNA polymerase sigma-54 factor, core-binding domain"/>
    <property type="match status" value="1"/>
</dbReference>
<dbReference type="InterPro" id="IPR007634">
    <property type="entry name" value="RNA_pol_sigma_54_DNA-bd"/>
</dbReference>
<keyword evidence="6" id="KW-0731">Sigma factor</keyword>
<keyword evidence="7" id="KW-0238">DNA-binding</keyword>
<dbReference type="EMBL" id="VOGB01000004">
    <property type="protein sequence ID" value="MQM72664.1"/>
    <property type="molecule type" value="Genomic_DNA"/>
</dbReference>
<dbReference type="GO" id="GO:0000428">
    <property type="term" value="C:DNA-directed RNA polymerase complex"/>
    <property type="evidence" value="ECO:0007669"/>
    <property type="project" value="UniProtKB-KW"/>
</dbReference>
<dbReference type="PROSITE" id="PS50044">
    <property type="entry name" value="SIGMA54_3"/>
    <property type="match status" value="1"/>
</dbReference>
<comment type="caution">
    <text evidence="11">The sequence shown here is derived from an EMBL/GenBank/DDBJ whole genome shotgun (WGS) entry which is preliminary data.</text>
</comment>
<evidence type="ECO:0000259" key="9">
    <source>
        <dbReference type="Pfam" id="PF04552"/>
    </source>
</evidence>
<evidence type="ECO:0000259" key="10">
    <source>
        <dbReference type="Pfam" id="PF04963"/>
    </source>
</evidence>
<organism evidence="11 12">
    <name type="scientific">Candidatus Pseudoramibacter fermentans</name>
    <dbReference type="NCBI Taxonomy" id="2594427"/>
    <lineage>
        <taxon>Bacteria</taxon>
        <taxon>Bacillati</taxon>
        <taxon>Bacillota</taxon>
        <taxon>Clostridia</taxon>
        <taxon>Eubacteriales</taxon>
        <taxon>Eubacteriaceae</taxon>
        <taxon>Pseudoramibacter</taxon>
    </lineage>
</organism>
<keyword evidence="2" id="KW-0240">DNA-directed RNA polymerase</keyword>
<dbReference type="Pfam" id="PF00309">
    <property type="entry name" value="Sigma54_AID"/>
    <property type="match status" value="1"/>
</dbReference>
<dbReference type="GO" id="GO:0006352">
    <property type="term" value="P:DNA-templated transcription initiation"/>
    <property type="evidence" value="ECO:0007669"/>
    <property type="project" value="InterPro"/>
</dbReference>
<dbReference type="InterPro" id="IPR007046">
    <property type="entry name" value="RNA_pol_sigma_54_core-bd"/>
</dbReference>
<dbReference type="PROSITE" id="PS00718">
    <property type="entry name" value="SIGMA54_2"/>
    <property type="match status" value="1"/>
</dbReference>
<dbReference type="InterPro" id="IPR000394">
    <property type="entry name" value="RNA_pol_sigma_54"/>
</dbReference>
<feature type="domain" description="RNA polymerase sigma factor 54 core-binding" evidence="10">
    <location>
        <begin position="110"/>
        <end position="294"/>
    </location>
</feature>
<feature type="domain" description="RNA polymerase sigma factor 54 DNA-binding" evidence="9">
    <location>
        <begin position="308"/>
        <end position="462"/>
    </location>
</feature>
<keyword evidence="4" id="KW-0548">Nucleotidyltransferase</keyword>
<evidence type="ECO:0000256" key="4">
    <source>
        <dbReference type="ARBA" id="ARBA00022695"/>
    </source>
</evidence>
<dbReference type="PRINTS" id="PR00045">
    <property type="entry name" value="SIGMA54FCT"/>
</dbReference>
<dbReference type="AlphaFoldDB" id="A0A6L5GR11"/>
<accession>A0A6L5GR11</accession>
<evidence type="ECO:0000256" key="2">
    <source>
        <dbReference type="ARBA" id="ARBA00022478"/>
    </source>
</evidence>
<comment type="similarity">
    <text evidence="1">Belongs to the sigma-54 factor family.</text>
</comment>
<keyword evidence="12" id="KW-1185">Reference proteome</keyword>
<keyword evidence="3" id="KW-0808">Transferase</keyword>
<gene>
    <name evidence="11" type="primary">rpoN</name>
    <name evidence="11" type="ORF">FRC53_04420</name>
</gene>
<reference evidence="11" key="1">
    <citation type="journal article" date="2020" name="Appl. Environ. Microbiol.">
        <title>Medium-Chain Fatty Acid Synthesis by 'Candidatus Weimeria bifida' gen. nov., sp. nov., and 'Candidatus Pseudoramibacter fermentans' sp. nov.</title>
        <authorList>
            <person name="Scarborough M.J."/>
            <person name="Myers K.S."/>
            <person name="Donohue T.J."/>
            <person name="Noguera D.R."/>
        </authorList>
    </citation>
    <scope>NUCLEOTIDE SEQUENCE</scope>
    <source>
        <strain evidence="11">EUB1.1</strain>
    </source>
</reference>
<dbReference type="GO" id="GO:0001216">
    <property type="term" value="F:DNA-binding transcription activator activity"/>
    <property type="evidence" value="ECO:0007669"/>
    <property type="project" value="InterPro"/>
</dbReference>
<dbReference type="InterPro" id="IPR038709">
    <property type="entry name" value="RpoN_core-bd_sf"/>
</dbReference>
<sequence length="464" mass="52241">MKFNRLDLDIKTSQKLALTPKMREAIEILQMNSLQIKNTVEEAMLENPMLSMDEDPLSAESQSMDKAPDTDVAASDTMDWQEYYESLQNGSIKGDLARPDFSELPDPLQKARHSDISLDVYLRLQLRLRTDIPQKPGAYIIDHIDEDGYLWMDADQAAADLGLSVSELEAVLKMIQTFDPPGVGARGIGECLSLQLKANDLWTPERQMLIDDWLLDIANNAFKKVAKATGHTEKSIADFKMMLKELNPRPGSVFDKEEPNAYIVPDGSIEWIDGQLTVHINDLGAPHLHISPFYYNLLKQTDSEQAQAYLENGLNKACFLMDCIDMRRRTLTQTITAIAEFQKDYFLSRSKLLKPMTLDQIADMTGVHPSTISRSVKDKAIRTPRGTFPLKRFFAAGLPGDSRVSVDAVHEAIRQIIQEEDPMAPLSDQAITEKLSTKGVEISRRTVAKYRTELGIPAKSKRFH</sequence>
<dbReference type="Proteomes" id="UP000473648">
    <property type="component" value="Unassembled WGS sequence"/>
</dbReference>
<evidence type="ECO:0000313" key="11">
    <source>
        <dbReference type="EMBL" id="MQM72664.1"/>
    </source>
</evidence>
<dbReference type="GO" id="GO:0016779">
    <property type="term" value="F:nucleotidyltransferase activity"/>
    <property type="evidence" value="ECO:0007669"/>
    <property type="project" value="UniProtKB-KW"/>
</dbReference>
<dbReference type="PIRSF" id="PIRSF000774">
    <property type="entry name" value="RpoN"/>
    <property type="match status" value="1"/>
</dbReference>
<protein>
    <submittedName>
        <fullName evidence="11">RNA polymerase factor sigma-54</fullName>
    </submittedName>
</protein>
<evidence type="ECO:0000256" key="7">
    <source>
        <dbReference type="ARBA" id="ARBA00023125"/>
    </source>
</evidence>
<keyword evidence="8" id="KW-0804">Transcription</keyword>
<dbReference type="Pfam" id="PF04963">
    <property type="entry name" value="Sigma54_CBD"/>
    <property type="match status" value="1"/>
</dbReference>
<evidence type="ECO:0000256" key="6">
    <source>
        <dbReference type="ARBA" id="ARBA00023082"/>
    </source>
</evidence>
<evidence type="ECO:0000313" key="12">
    <source>
        <dbReference type="Proteomes" id="UP000473648"/>
    </source>
</evidence>
<dbReference type="Pfam" id="PF04552">
    <property type="entry name" value="Sigma54_DBD"/>
    <property type="match status" value="1"/>
</dbReference>
<dbReference type="GO" id="GO:0016987">
    <property type="term" value="F:sigma factor activity"/>
    <property type="evidence" value="ECO:0007669"/>
    <property type="project" value="UniProtKB-KW"/>
</dbReference>
<evidence type="ECO:0000256" key="1">
    <source>
        <dbReference type="ARBA" id="ARBA00008798"/>
    </source>
</evidence>
<dbReference type="PANTHER" id="PTHR32248">
    <property type="entry name" value="RNA POLYMERASE SIGMA-54 FACTOR"/>
    <property type="match status" value="1"/>
</dbReference>
<proteinExistence type="inferred from homology"/>